<dbReference type="Proteomes" id="UP001139263">
    <property type="component" value="Unassembled WGS sequence"/>
</dbReference>
<evidence type="ECO:0008006" key="4">
    <source>
        <dbReference type="Google" id="ProtNLM"/>
    </source>
</evidence>
<name>A0A9X2AFQ7_9BACL</name>
<comment type="caution">
    <text evidence="2">The sequence shown here is derived from an EMBL/GenBank/DDBJ whole genome shotgun (WGS) entry which is preliminary data.</text>
</comment>
<sequence>MTIVQMIVDSILRILHKRSVWKGIGALNAIGTVFGFMWYRGQVDHTLFYLRIFVPDSPVAALFFTLAICGILWPPASHLLREAITFLFALGVTSLFQYGLWAVIVLTDGFFYLHSLPLEGVGLWFAHAGMLIEALVFTKLVPLCTYKPRHIATAFVWLFFNDYADYVYGVFPYLPRFSLLSVITVVTPLLSVVTLFVFWPSTMSKLSRKTFS</sequence>
<dbReference type="EMBL" id="JALBUF010000011">
    <property type="protein sequence ID" value="MCI0184286.1"/>
    <property type="molecule type" value="Genomic_DNA"/>
</dbReference>
<gene>
    <name evidence="2" type="ORF">MM817_02581</name>
</gene>
<dbReference type="Pfam" id="PF07187">
    <property type="entry name" value="DUF1405"/>
    <property type="match status" value="1"/>
</dbReference>
<dbReference type="AlphaFoldDB" id="A0A9X2AFQ7"/>
<feature type="transmembrane region" description="Helical" evidence="1">
    <location>
        <begin position="59"/>
        <end position="76"/>
    </location>
</feature>
<feature type="transmembrane region" description="Helical" evidence="1">
    <location>
        <begin position="20"/>
        <end position="39"/>
    </location>
</feature>
<feature type="transmembrane region" description="Helical" evidence="1">
    <location>
        <begin position="177"/>
        <end position="199"/>
    </location>
</feature>
<feature type="transmembrane region" description="Helical" evidence="1">
    <location>
        <begin position="151"/>
        <end position="171"/>
    </location>
</feature>
<dbReference type="InterPro" id="IPR009845">
    <property type="entry name" value="DUF1405"/>
</dbReference>
<proteinExistence type="predicted"/>
<keyword evidence="1" id="KW-0812">Transmembrane</keyword>
<protein>
    <recommendedName>
        <fullName evidence="4">DUF1405 domain-containing protein</fullName>
    </recommendedName>
</protein>
<evidence type="ECO:0000313" key="2">
    <source>
        <dbReference type="EMBL" id="MCI0184286.1"/>
    </source>
</evidence>
<reference evidence="2" key="1">
    <citation type="submission" date="2022-03" db="EMBL/GenBank/DDBJ databases">
        <title>Draft Genome Sequence of Firmicute Strain S0AB, a Heterotrophic Iron/Sulfur-Oxidizing Extreme Acidophile.</title>
        <authorList>
            <person name="Vergara E."/>
            <person name="Pakostova E."/>
            <person name="Johnson D.B."/>
            <person name="Holmes D.S."/>
        </authorList>
    </citation>
    <scope>NUCLEOTIDE SEQUENCE</scope>
    <source>
        <strain evidence="2">S0AB</strain>
    </source>
</reference>
<feature type="transmembrane region" description="Helical" evidence="1">
    <location>
        <begin position="83"/>
        <end position="104"/>
    </location>
</feature>
<accession>A0A9X2AFQ7</accession>
<keyword evidence="3" id="KW-1185">Reference proteome</keyword>
<dbReference type="PANTHER" id="PTHR40042">
    <property type="entry name" value="HYPOTHETICAL MEMBRANE SPANNING PROTEIN"/>
    <property type="match status" value="1"/>
</dbReference>
<keyword evidence="1" id="KW-0472">Membrane</keyword>
<feature type="transmembrane region" description="Helical" evidence="1">
    <location>
        <begin position="124"/>
        <end position="144"/>
    </location>
</feature>
<keyword evidence="1" id="KW-1133">Transmembrane helix</keyword>
<evidence type="ECO:0000313" key="3">
    <source>
        <dbReference type="Proteomes" id="UP001139263"/>
    </source>
</evidence>
<evidence type="ECO:0000256" key="1">
    <source>
        <dbReference type="SAM" id="Phobius"/>
    </source>
</evidence>
<dbReference type="PANTHER" id="PTHR40042:SF1">
    <property type="entry name" value="DUF1405 DOMAIN-CONTAINING PROTEIN"/>
    <property type="match status" value="1"/>
</dbReference>
<organism evidence="2 3">
    <name type="scientific">Sulfoacidibacillus ferrooxidans</name>
    <dbReference type="NCBI Taxonomy" id="2005001"/>
    <lineage>
        <taxon>Bacteria</taxon>
        <taxon>Bacillati</taxon>
        <taxon>Bacillota</taxon>
        <taxon>Bacilli</taxon>
        <taxon>Bacillales</taxon>
        <taxon>Alicyclobacillaceae</taxon>
        <taxon>Sulfoacidibacillus</taxon>
    </lineage>
</organism>